<feature type="region of interest" description="Disordered" evidence="1">
    <location>
        <begin position="83"/>
        <end position="113"/>
    </location>
</feature>
<protein>
    <recommendedName>
        <fullName evidence="2">Zn(2)-C6 fungal-type domain-containing protein</fullName>
    </recommendedName>
</protein>
<name>A0AAD2H843_9AGAR</name>
<reference evidence="3" key="1">
    <citation type="submission" date="2023-11" db="EMBL/GenBank/DDBJ databases">
        <authorList>
            <person name="De Vega J J."/>
            <person name="De Vega J J."/>
        </authorList>
    </citation>
    <scope>NUCLEOTIDE SEQUENCE</scope>
</reference>
<dbReference type="EMBL" id="CAVNYO010000169">
    <property type="protein sequence ID" value="CAK5271131.1"/>
    <property type="molecule type" value="Genomic_DNA"/>
</dbReference>
<dbReference type="InterPro" id="IPR001138">
    <property type="entry name" value="Zn2Cys6_DnaBD"/>
</dbReference>
<evidence type="ECO:0000259" key="2">
    <source>
        <dbReference type="PROSITE" id="PS50048"/>
    </source>
</evidence>
<dbReference type="AlphaFoldDB" id="A0AAD2H843"/>
<evidence type="ECO:0000313" key="3">
    <source>
        <dbReference type="EMBL" id="CAK5271131.1"/>
    </source>
</evidence>
<evidence type="ECO:0000256" key="1">
    <source>
        <dbReference type="SAM" id="MobiDB-lite"/>
    </source>
</evidence>
<feature type="domain" description="Zn(2)-C6 fungal-type" evidence="2">
    <location>
        <begin position="43"/>
        <end position="75"/>
    </location>
</feature>
<accession>A0AAD2H843</accession>
<gene>
    <name evidence="3" type="ORF">MYCIT1_LOCUS16023</name>
</gene>
<dbReference type="PROSITE" id="PS00463">
    <property type="entry name" value="ZN2_CY6_FUNGAL_1"/>
    <property type="match status" value="1"/>
</dbReference>
<dbReference type="Proteomes" id="UP001295794">
    <property type="component" value="Unassembled WGS sequence"/>
</dbReference>
<dbReference type="CDD" id="cd00067">
    <property type="entry name" value="GAL4"/>
    <property type="match status" value="1"/>
</dbReference>
<organism evidence="3 4">
    <name type="scientific">Mycena citricolor</name>
    <dbReference type="NCBI Taxonomy" id="2018698"/>
    <lineage>
        <taxon>Eukaryota</taxon>
        <taxon>Fungi</taxon>
        <taxon>Dikarya</taxon>
        <taxon>Basidiomycota</taxon>
        <taxon>Agaricomycotina</taxon>
        <taxon>Agaricomycetes</taxon>
        <taxon>Agaricomycetidae</taxon>
        <taxon>Agaricales</taxon>
        <taxon>Marasmiineae</taxon>
        <taxon>Mycenaceae</taxon>
        <taxon>Mycena</taxon>
    </lineage>
</organism>
<comment type="caution">
    <text evidence="3">The sequence shown here is derived from an EMBL/GenBank/DDBJ whole genome shotgun (WGS) entry which is preliminary data.</text>
</comment>
<dbReference type="GO" id="GO:0000981">
    <property type="term" value="F:DNA-binding transcription factor activity, RNA polymerase II-specific"/>
    <property type="evidence" value="ECO:0007669"/>
    <property type="project" value="InterPro"/>
</dbReference>
<proteinExistence type="predicted"/>
<dbReference type="SUPFAM" id="SSF57701">
    <property type="entry name" value="Zn2/Cys6 DNA-binding domain"/>
    <property type="match status" value="1"/>
</dbReference>
<keyword evidence="4" id="KW-1185">Reference proteome</keyword>
<dbReference type="PROSITE" id="PS50048">
    <property type="entry name" value="ZN2_CY6_FUNGAL_2"/>
    <property type="match status" value="1"/>
</dbReference>
<sequence>MTLAYFVTLFLYHSFPIPHQTNTPAAAAAGMHFTFEKKKKPPACDACKARRVLCHPQPNGMPCPRCVEKGEICKTTYVPRGRPRKNGSACTSSDHDSAITGSGNGSSMSASASPPEDVVAYRSAAFDTNAGLILSSPLHPSSLLPSPDLSPELVKHLWEFFTHSMTYRHPFFHSLNFASTLGSASWRPELLPIEPRVLAYCICAAGAVSSVHPSILGPGICPTSLLDESVFYPGADLRAYGRRRAPIRKALFEKAVDWACAAKIHLHASELNAASCFVLACLDDLDEKPTTRPWATSYMSHIRCISMSLTVPPPIEPSRWGGFLMRETFIACLKRTPIIASYEDQILLCGKPPPSLDALMDTISLYHNSHPHQPKSYAILKVALPMFSNITAFARELQNKITGEVAHRTPLDEPFFITFLESLRELRAMTSVLFNDADFSSHDHSVAPGESALQNAQFQRDWAVRSCACAMHLAYVHLIMELYIELVGFRSVNQEEWTQRRVDVLRDQVRDLIVKALPDVEKMLKIYPWMAGGDYIFKSCVKRWAAFCVREMEGYPELLKQLRIQLRAITYVDDDPENCALLDQVEAGLQSAPQLTEIVGHPETTAAAAGTVFSELGISASLNSFLEMDIFQIPLHISAMQD</sequence>
<dbReference type="GO" id="GO:0008270">
    <property type="term" value="F:zinc ion binding"/>
    <property type="evidence" value="ECO:0007669"/>
    <property type="project" value="InterPro"/>
</dbReference>
<evidence type="ECO:0000313" key="4">
    <source>
        <dbReference type="Proteomes" id="UP001295794"/>
    </source>
</evidence>
<dbReference type="InterPro" id="IPR036864">
    <property type="entry name" value="Zn2-C6_fun-type_DNA-bd_sf"/>
</dbReference>